<evidence type="ECO:0000313" key="2">
    <source>
        <dbReference type="Proteomes" id="UP001226091"/>
    </source>
</evidence>
<keyword evidence="2" id="KW-1185">Reference proteome</keyword>
<accession>A0ACD4R6I5</accession>
<evidence type="ECO:0000313" key="1">
    <source>
        <dbReference type="EMBL" id="WHZ56064.1"/>
    </source>
</evidence>
<name>A0ACD4R6I5_9BACI</name>
<reference evidence="2" key="1">
    <citation type="journal article" date="2025" name="Aquaculture">
        <title>Assessment of the bioflocculant production and safety properties of Metabacillus hrfriensis sp. nov. based on phenotypic and whole-genome sequencing analysis.</title>
        <authorList>
            <person name="Zhang R."/>
            <person name="Zhao Z."/>
            <person name="Luo L."/>
            <person name="Wang S."/>
            <person name="Guo K."/>
            <person name="Xu W."/>
        </authorList>
    </citation>
    <scope>NUCLEOTIDE SEQUENCE [LARGE SCALE GENOMIC DNA]</scope>
    <source>
        <strain evidence="2">CT-WN-B3</strain>
    </source>
</reference>
<proteinExistence type="predicted"/>
<gene>
    <name evidence="1" type="ORF">QLQ22_15265</name>
</gene>
<dbReference type="EMBL" id="CP126116">
    <property type="protein sequence ID" value="WHZ56064.1"/>
    <property type="molecule type" value="Genomic_DNA"/>
</dbReference>
<organism evidence="1 2">
    <name type="scientific">Metabacillus hrfriensis</name>
    <dbReference type="NCBI Taxonomy" id="3048891"/>
    <lineage>
        <taxon>Bacteria</taxon>
        <taxon>Bacillati</taxon>
        <taxon>Bacillota</taxon>
        <taxon>Bacilli</taxon>
        <taxon>Bacillales</taxon>
        <taxon>Bacillaceae</taxon>
        <taxon>Metabacillus</taxon>
    </lineage>
</organism>
<dbReference type="Proteomes" id="UP001226091">
    <property type="component" value="Chromosome"/>
</dbReference>
<protein>
    <submittedName>
        <fullName evidence="1">MFS transporter</fullName>
    </submittedName>
</protein>
<sequence>MTYIKRGTSEFKKVNIALFAGGFCTFALLWGTQPLLPEFAEEFHISPASSSISQTSTTVALAISLLIAGSLSEIFGHKTVMFISLVASSILSVITGFVPNFGLLILCRILQGITLAGLPAVAMAYLGEEIEKKSLGMAMGLYISGNSIGGMAGRIINGILTDYFGWHIALIGIGIVSLLATFIFWLVLPPSTHFKPRTFRMKHLVITLFSQFKAPGLIYLFFIGFLLQAGFVSLYNYIGFELIKPPYSLSQTSIGFIFVVYIVGTFSSTWMGMLADQYGKRKILQLSIIILLIGVCITLNLNIWLKIFGLAIFTFGFFAGHSIASSWVGELAANNKAQAASLYLFSYYSGGSVMGTATGVFYDCFDWLGVVAMIAVLSLISLLFLNRLGTVTKEKFKFSPHKIY</sequence>